<dbReference type="OrthoDB" id="671439at2759"/>
<protein>
    <submittedName>
        <fullName evidence="5">Vinorine synthase-like</fullName>
    </submittedName>
</protein>
<evidence type="ECO:0000256" key="1">
    <source>
        <dbReference type="ARBA" id="ARBA00009861"/>
    </source>
</evidence>
<proteinExistence type="inferred from homology"/>
<dbReference type="AlphaFoldDB" id="A0A8B8M5P0"/>
<evidence type="ECO:0000256" key="3">
    <source>
        <dbReference type="ARBA" id="ARBA00023315"/>
    </source>
</evidence>
<dbReference type="GeneID" id="113870079"/>
<dbReference type="PANTHER" id="PTHR31623:SF79">
    <property type="entry name" value="SALUTARIDINOL 7-O-ACETYLTRANSFERASE"/>
    <property type="match status" value="1"/>
</dbReference>
<organism evidence="4 5">
    <name type="scientific">Abrus precatorius</name>
    <name type="common">Indian licorice</name>
    <name type="synonym">Glycine abrus</name>
    <dbReference type="NCBI Taxonomy" id="3816"/>
    <lineage>
        <taxon>Eukaryota</taxon>
        <taxon>Viridiplantae</taxon>
        <taxon>Streptophyta</taxon>
        <taxon>Embryophyta</taxon>
        <taxon>Tracheophyta</taxon>
        <taxon>Spermatophyta</taxon>
        <taxon>Magnoliopsida</taxon>
        <taxon>eudicotyledons</taxon>
        <taxon>Gunneridae</taxon>
        <taxon>Pentapetalae</taxon>
        <taxon>rosids</taxon>
        <taxon>fabids</taxon>
        <taxon>Fabales</taxon>
        <taxon>Fabaceae</taxon>
        <taxon>Papilionoideae</taxon>
        <taxon>50 kb inversion clade</taxon>
        <taxon>NPAAA clade</taxon>
        <taxon>indigoferoid/millettioid clade</taxon>
        <taxon>Abreae</taxon>
        <taxon>Abrus</taxon>
    </lineage>
</organism>
<reference evidence="5" key="2">
    <citation type="submission" date="2025-08" db="UniProtKB">
        <authorList>
            <consortium name="RefSeq"/>
        </authorList>
    </citation>
    <scope>IDENTIFICATION</scope>
    <source>
        <tissue evidence="5">Young leaves</tissue>
    </source>
</reference>
<gene>
    <name evidence="5" type="primary">LOC113870079</name>
</gene>
<dbReference type="Proteomes" id="UP000694853">
    <property type="component" value="Unplaced"/>
</dbReference>
<sequence>MEAKCKIMSTQRVKPSSTTPSHLKHFKLSFLDQLAPNQYVPFLLFYSKSDVSGYGKFTTLCDKLKDSLSNLLTFYYPFCGRIKENSYVDCNDEGVLFIESKISCSLTNILEHPKVNLLKKLLPLDPFGSRVNNGNDEESAMMAIQVSELSCGGIVLGVCLLHKVADGIATASFLNAWVEMANKVNDNTIIKPYMEASLLFPTRDMEFSSPLSGRVDNKELTTLRLVFDGTSMFRLKSEMGGYNPTKVEAVTALIWKSMMEATIARSRAQEYVIIRSLVTHVVNIRTRVVPTLPERNIGNIVQLAVTPLIEHQVRGSVSVELKDLAMMVRKAIMRFDGDYVSKIKGDGGFDVVVESMKQVMPTHLEGVQWCDFTSWTRFPLYEANFGWGIPTWVSTVGMPVKNNVTLLATKCGEGIEAWVNLDEEDMVEFERNQKLLEYALIHPPLISLIF</sequence>
<evidence type="ECO:0000313" key="4">
    <source>
        <dbReference type="Proteomes" id="UP000694853"/>
    </source>
</evidence>
<evidence type="ECO:0000313" key="5">
    <source>
        <dbReference type="RefSeq" id="XP_027362479.1"/>
    </source>
</evidence>
<reference evidence="4" key="1">
    <citation type="journal article" date="2019" name="Toxins">
        <title>Detection of Abrin-Like and Prepropulchellin-Like Toxin Genes and Transcripts Using Whole Genome Sequencing and Full-Length Transcript Sequencing of Abrus precatorius.</title>
        <authorList>
            <person name="Hovde B.T."/>
            <person name="Daligault H.E."/>
            <person name="Hanschen E.R."/>
            <person name="Kunde Y.A."/>
            <person name="Johnson M.B."/>
            <person name="Starkenburg S.R."/>
            <person name="Johnson S.L."/>
        </authorList>
    </citation>
    <scope>NUCLEOTIDE SEQUENCE [LARGE SCALE GENOMIC DNA]</scope>
</reference>
<evidence type="ECO:0000256" key="2">
    <source>
        <dbReference type="ARBA" id="ARBA00022679"/>
    </source>
</evidence>
<dbReference type="KEGG" id="aprc:113870079"/>
<dbReference type="PANTHER" id="PTHR31623">
    <property type="entry name" value="F21J9.9"/>
    <property type="match status" value="1"/>
</dbReference>
<keyword evidence="4" id="KW-1185">Reference proteome</keyword>
<dbReference type="GO" id="GO:0016746">
    <property type="term" value="F:acyltransferase activity"/>
    <property type="evidence" value="ECO:0007669"/>
    <property type="project" value="UniProtKB-KW"/>
</dbReference>
<accession>A0A8B8M5P0</accession>
<dbReference type="Gene3D" id="3.30.559.10">
    <property type="entry name" value="Chloramphenicol acetyltransferase-like domain"/>
    <property type="match status" value="2"/>
</dbReference>
<keyword evidence="3" id="KW-0012">Acyltransferase</keyword>
<dbReference type="InterPro" id="IPR023213">
    <property type="entry name" value="CAT-like_dom_sf"/>
</dbReference>
<comment type="similarity">
    <text evidence="1">Belongs to the plant acyltransferase family.</text>
</comment>
<dbReference type="Pfam" id="PF02458">
    <property type="entry name" value="Transferase"/>
    <property type="match status" value="1"/>
</dbReference>
<dbReference type="RefSeq" id="XP_027362479.1">
    <property type="nucleotide sequence ID" value="XM_027506678.1"/>
</dbReference>
<keyword evidence="2" id="KW-0808">Transferase</keyword>
<name>A0A8B8M5P0_ABRPR</name>